<feature type="chain" id="PRO_5015544443" evidence="2">
    <location>
        <begin position="27"/>
        <end position="192"/>
    </location>
</feature>
<reference evidence="3 4" key="1">
    <citation type="submission" date="2017-04" db="EMBL/GenBank/DDBJ databases">
        <title>Draft genome sequence of Tuber borchii Vittad., a whitish edible truffle.</title>
        <authorList>
            <consortium name="DOE Joint Genome Institute"/>
            <person name="Murat C."/>
            <person name="Kuo A."/>
            <person name="Barry K.W."/>
            <person name="Clum A."/>
            <person name="Dockter R.B."/>
            <person name="Fauchery L."/>
            <person name="Iotti M."/>
            <person name="Kohler A."/>
            <person name="Labutti K."/>
            <person name="Lindquist E.A."/>
            <person name="Lipzen A."/>
            <person name="Ohm R.A."/>
            <person name="Wang M."/>
            <person name="Grigoriev I.V."/>
            <person name="Zambonelli A."/>
            <person name="Martin F.M."/>
        </authorList>
    </citation>
    <scope>NUCLEOTIDE SEQUENCE [LARGE SCALE GENOMIC DNA]</scope>
    <source>
        <strain evidence="3 4">Tbo3840</strain>
    </source>
</reference>
<feature type="region of interest" description="Disordered" evidence="1">
    <location>
        <begin position="32"/>
        <end position="84"/>
    </location>
</feature>
<keyword evidence="2" id="KW-0732">Signal</keyword>
<dbReference type="Proteomes" id="UP000244722">
    <property type="component" value="Unassembled WGS sequence"/>
</dbReference>
<name>A0A2T6ZMH1_TUBBO</name>
<proteinExistence type="predicted"/>
<gene>
    <name evidence="3" type="ORF">B9Z19DRAFT_1087791</name>
</gene>
<feature type="signal peptide" evidence="2">
    <location>
        <begin position="1"/>
        <end position="26"/>
    </location>
</feature>
<evidence type="ECO:0000256" key="1">
    <source>
        <dbReference type="SAM" id="MobiDB-lite"/>
    </source>
</evidence>
<keyword evidence="4" id="KW-1185">Reference proteome</keyword>
<dbReference type="AlphaFoldDB" id="A0A2T6ZMH1"/>
<accession>A0A2T6ZMH1</accession>
<protein>
    <submittedName>
        <fullName evidence="3">Uncharacterized protein</fullName>
    </submittedName>
</protein>
<sequence>MFSTPISAVLFALLVVVLQTFTAVSVLPTSTATTSTITGTPATNTSTSTITMNASAQPQTGRASGSSWNNNNNNRSHRNIAPPNNTREFAVRAVSSSISPLFRKAPGITPPNPVSVPVNTLEGSSAIPAPEIPIPRPVLIYNDYSNTHFLGACSNTFLYNQNRITGEDGRVLQPEELLAPRRPERTLTYPLT</sequence>
<feature type="compositionally biased region" description="Low complexity" evidence="1">
    <location>
        <begin position="32"/>
        <end position="56"/>
    </location>
</feature>
<dbReference type="EMBL" id="NESQ01000179">
    <property type="protein sequence ID" value="PUU76673.1"/>
    <property type="molecule type" value="Genomic_DNA"/>
</dbReference>
<feature type="compositionally biased region" description="Polar residues" evidence="1">
    <location>
        <begin position="57"/>
        <end position="68"/>
    </location>
</feature>
<evidence type="ECO:0000313" key="3">
    <source>
        <dbReference type="EMBL" id="PUU76673.1"/>
    </source>
</evidence>
<comment type="caution">
    <text evidence="3">The sequence shown here is derived from an EMBL/GenBank/DDBJ whole genome shotgun (WGS) entry which is preliminary data.</text>
</comment>
<evidence type="ECO:0000256" key="2">
    <source>
        <dbReference type="SAM" id="SignalP"/>
    </source>
</evidence>
<evidence type="ECO:0000313" key="4">
    <source>
        <dbReference type="Proteomes" id="UP000244722"/>
    </source>
</evidence>
<organism evidence="3 4">
    <name type="scientific">Tuber borchii</name>
    <name type="common">White truffle</name>
    <dbReference type="NCBI Taxonomy" id="42251"/>
    <lineage>
        <taxon>Eukaryota</taxon>
        <taxon>Fungi</taxon>
        <taxon>Dikarya</taxon>
        <taxon>Ascomycota</taxon>
        <taxon>Pezizomycotina</taxon>
        <taxon>Pezizomycetes</taxon>
        <taxon>Pezizales</taxon>
        <taxon>Tuberaceae</taxon>
        <taxon>Tuber</taxon>
    </lineage>
</organism>